<comment type="caution">
    <text evidence="5">The sequence shown here is derived from an EMBL/GenBank/DDBJ whole genome shotgun (WGS) entry which is preliminary data.</text>
</comment>
<dbReference type="InParanoid" id="A0A200Q5K3"/>
<evidence type="ECO:0000256" key="3">
    <source>
        <dbReference type="SAM" id="MobiDB-lite"/>
    </source>
</evidence>
<feature type="region of interest" description="Disordered" evidence="3">
    <location>
        <begin position="607"/>
        <end position="644"/>
    </location>
</feature>
<feature type="compositionally biased region" description="Gly residues" evidence="3">
    <location>
        <begin position="975"/>
        <end position="990"/>
    </location>
</feature>
<keyword evidence="1 2" id="KW-0694">RNA-binding</keyword>
<feature type="compositionally biased region" description="Acidic residues" evidence="3">
    <location>
        <begin position="378"/>
        <end position="391"/>
    </location>
</feature>
<accession>A0A200Q5K3</accession>
<dbReference type="InterPro" id="IPR000504">
    <property type="entry name" value="RRM_dom"/>
</dbReference>
<feature type="compositionally biased region" description="Low complexity" evidence="3">
    <location>
        <begin position="698"/>
        <end position="712"/>
    </location>
</feature>
<feature type="compositionally biased region" description="Polar residues" evidence="3">
    <location>
        <begin position="762"/>
        <end position="775"/>
    </location>
</feature>
<dbReference type="PROSITE" id="PS50102">
    <property type="entry name" value="RRM"/>
    <property type="match status" value="2"/>
</dbReference>
<feature type="compositionally biased region" description="Acidic residues" evidence="3">
    <location>
        <begin position="523"/>
        <end position="532"/>
    </location>
</feature>
<feature type="compositionally biased region" description="Low complexity" evidence="3">
    <location>
        <begin position="732"/>
        <end position="742"/>
    </location>
</feature>
<dbReference type="STRING" id="56857.A0A200Q5K3"/>
<feature type="compositionally biased region" description="Acidic residues" evidence="3">
    <location>
        <begin position="426"/>
        <end position="439"/>
    </location>
</feature>
<organism evidence="5 6">
    <name type="scientific">Macleaya cordata</name>
    <name type="common">Five-seeded plume-poppy</name>
    <name type="synonym">Bocconia cordata</name>
    <dbReference type="NCBI Taxonomy" id="56857"/>
    <lineage>
        <taxon>Eukaryota</taxon>
        <taxon>Viridiplantae</taxon>
        <taxon>Streptophyta</taxon>
        <taxon>Embryophyta</taxon>
        <taxon>Tracheophyta</taxon>
        <taxon>Spermatophyta</taxon>
        <taxon>Magnoliopsida</taxon>
        <taxon>Ranunculales</taxon>
        <taxon>Papaveraceae</taxon>
        <taxon>Papaveroideae</taxon>
        <taxon>Macleaya</taxon>
    </lineage>
</organism>
<dbReference type="GO" id="GO:0003723">
    <property type="term" value="F:RNA binding"/>
    <property type="evidence" value="ECO:0007669"/>
    <property type="project" value="UniProtKB-UniRule"/>
</dbReference>
<dbReference type="AlphaFoldDB" id="A0A200Q5K3"/>
<dbReference type="PANTHER" id="PTHR23236">
    <property type="entry name" value="EUKARYOTIC TRANSLATION INITIATION FACTOR 4B/4H"/>
    <property type="match status" value="1"/>
</dbReference>
<dbReference type="Proteomes" id="UP000195402">
    <property type="component" value="Unassembled WGS sequence"/>
</dbReference>
<reference evidence="5 6" key="1">
    <citation type="journal article" date="2017" name="Mol. Plant">
        <title>The Genome of Medicinal Plant Macleaya cordata Provides New Insights into Benzylisoquinoline Alkaloids Metabolism.</title>
        <authorList>
            <person name="Liu X."/>
            <person name="Liu Y."/>
            <person name="Huang P."/>
            <person name="Ma Y."/>
            <person name="Qing Z."/>
            <person name="Tang Q."/>
            <person name="Cao H."/>
            <person name="Cheng P."/>
            <person name="Zheng Y."/>
            <person name="Yuan Z."/>
            <person name="Zhou Y."/>
            <person name="Liu J."/>
            <person name="Tang Z."/>
            <person name="Zhuo Y."/>
            <person name="Zhang Y."/>
            <person name="Yu L."/>
            <person name="Huang J."/>
            <person name="Yang P."/>
            <person name="Peng Q."/>
            <person name="Zhang J."/>
            <person name="Jiang W."/>
            <person name="Zhang Z."/>
            <person name="Lin K."/>
            <person name="Ro D.K."/>
            <person name="Chen X."/>
            <person name="Xiong X."/>
            <person name="Shang Y."/>
            <person name="Huang S."/>
            <person name="Zeng J."/>
        </authorList>
    </citation>
    <scope>NUCLEOTIDE SEQUENCE [LARGE SCALE GENOMIC DNA]</scope>
    <source>
        <strain evidence="6">cv. BLH2017</strain>
        <tissue evidence="5">Root</tissue>
    </source>
</reference>
<dbReference type="SMART" id="SM00360">
    <property type="entry name" value="RRM"/>
    <property type="match status" value="2"/>
</dbReference>
<feature type="region of interest" description="Disordered" evidence="3">
    <location>
        <begin position="290"/>
        <end position="498"/>
    </location>
</feature>
<proteinExistence type="predicted"/>
<feature type="region of interest" description="Disordered" evidence="3">
    <location>
        <begin position="514"/>
        <end position="582"/>
    </location>
</feature>
<feature type="compositionally biased region" description="Polar residues" evidence="3">
    <location>
        <begin position="448"/>
        <end position="465"/>
    </location>
</feature>
<feature type="compositionally biased region" description="Polar residues" evidence="3">
    <location>
        <begin position="714"/>
        <end position="731"/>
    </location>
</feature>
<dbReference type="OMA" id="MEVEHAP"/>
<keyword evidence="6" id="KW-1185">Reference proteome</keyword>
<dbReference type="Pfam" id="PF00076">
    <property type="entry name" value="RRM_1"/>
    <property type="match status" value="2"/>
</dbReference>
<sequence>MCQVFQVWLAVEHPPNHVRIITEAEIWGGAARCHGRAGGQVKLHGAEVLYCVYLRASQRDWRSFKAWRSCEGWVPDLPIAPSGVASLGIPRINPWAGPCLAGGLCVGFLYRRRRLMNVHAGGGTTAFLEALARCGIVRGELCRDHWMLPRYFLTGEAYDCMGSPSNVGLARWTAIYGYLPGTVETVNPTCWTSVIGHDEVTRRPAYERGSCWRESVVLHSQPCAAAAAALLIDRAQPVMAHGGPNSTPNLFQVSSTAPVLVPSSKSAKKGKREAEDELQNQAGAKKKIKIVQKKDIKKKEEISTSEDFSSDEEPRVRTKKKDRSVGVPTKRGKPATSFDSEEFVETETKVAIPPPKKPAAASRNGSVAVSNKKTESSDSSDSEDSSSDEEDKNLTKVASKLNETPVVVVATKNISAVVPQKKDESSDGSDSDSSSDEDDKNSAKFASKINQTPIAVAATKNTSAVVRQEKHESSDGSDLDSSSDEDDKSSAKAGSEINQIPVAAAAAAKIGSAMVPQKNESGDSFDSDSSSDEDVKNSALVASKLNQTPVAAAAAPKNGSAVVLQKKDESSDSFVLDSSSDEDDINSVQVASKINQIPVAAVAATATKNGAAVVPQKKDESSDSFDSDSSSEEDDKNSTQVASSINQTPVFVVASAAAKNGSACVPQKKDESSDSFDSDSSSDEDDETAGKVTSQAMKVPVPAPKNVPVVPAGSMQTVPSKSAPGPTNRNQVSTSESSLESVSSDDEVKGDSDEEMVDAGSPKTNNKGAITNSEQKAPKTPATPQVQNTGSKTLFVGNLSFSIEREDLEEFFKDAGEIIDIRFPINKDGSFKGYGYVDFATEAAAQKAFEMNGQDVLGRAVRLQLLHEMDSSTSHTGEMGGKGQGKIIFVRGFDRSVGIDQIKSTLEVHFGSCGEISRLSIPKDYDTGAPMGYAHIEFTDGGSLAKALELNGSKLGDYALIVKEAMPRADNHDGAGSGRQGGRGDGGGRSGGRRGGRGVRFVGGGRFLGR</sequence>
<feature type="region of interest" description="Disordered" evidence="3">
    <location>
        <begin position="969"/>
        <end position="1010"/>
    </location>
</feature>
<dbReference type="EMBL" id="MVGT01003015">
    <property type="protein sequence ID" value="OVA05743.1"/>
    <property type="molecule type" value="Genomic_DNA"/>
</dbReference>
<dbReference type="InterPro" id="IPR035979">
    <property type="entry name" value="RBD_domain_sf"/>
</dbReference>
<evidence type="ECO:0000259" key="4">
    <source>
        <dbReference type="PROSITE" id="PS50102"/>
    </source>
</evidence>
<feature type="region of interest" description="Disordered" evidence="3">
    <location>
        <begin position="660"/>
        <end position="789"/>
    </location>
</feature>
<dbReference type="InterPro" id="IPR012677">
    <property type="entry name" value="Nucleotide-bd_a/b_plait_sf"/>
</dbReference>
<evidence type="ECO:0000256" key="1">
    <source>
        <dbReference type="ARBA" id="ARBA00022884"/>
    </source>
</evidence>
<name>A0A200Q5K3_MACCD</name>
<protein>
    <submittedName>
        <fullName evidence="5">RNA recognition motif domain</fullName>
    </submittedName>
</protein>
<evidence type="ECO:0000256" key="2">
    <source>
        <dbReference type="PROSITE-ProRule" id="PRU00176"/>
    </source>
</evidence>
<evidence type="ECO:0000313" key="6">
    <source>
        <dbReference type="Proteomes" id="UP000195402"/>
    </source>
</evidence>
<feature type="compositionally biased region" description="Gly residues" evidence="3">
    <location>
        <begin position="1001"/>
        <end position="1010"/>
    </location>
</feature>
<feature type="compositionally biased region" description="Basic and acidic residues" evidence="3">
    <location>
        <begin position="292"/>
        <end position="302"/>
    </location>
</feature>
<dbReference type="SUPFAM" id="SSF54928">
    <property type="entry name" value="RNA-binding domain, RBD"/>
    <property type="match status" value="2"/>
</dbReference>
<dbReference type="Gene3D" id="3.30.70.330">
    <property type="match status" value="2"/>
</dbReference>
<feature type="domain" description="RRM" evidence="4">
    <location>
        <begin position="886"/>
        <end position="967"/>
    </location>
</feature>
<gene>
    <name evidence="5" type="ORF">BVC80_1419g14</name>
</gene>
<feature type="compositionally biased region" description="Acidic residues" evidence="3">
    <location>
        <begin position="475"/>
        <end position="487"/>
    </location>
</feature>
<feature type="compositionally biased region" description="Acidic residues" evidence="3">
    <location>
        <begin position="673"/>
        <end position="687"/>
    </location>
</feature>
<feature type="domain" description="RRM" evidence="4">
    <location>
        <begin position="792"/>
        <end position="868"/>
    </location>
</feature>
<feature type="region of interest" description="Disordered" evidence="3">
    <location>
        <begin position="261"/>
        <end position="280"/>
    </location>
</feature>
<feature type="compositionally biased region" description="Acidic residues" evidence="3">
    <location>
        <begin position="622"/>
        <end position="635"/>
    </location>
</feature>
<dbReference type="OrthoDB" id="439808at2759"/>
<dbReference type="PANTHER" id="PTHR23236:SF11">
    <property type="entry name" value="EUKARYOTIC TRANSLATION INITIATION FACTOR 4H"/>
    <property type="match status" value="1"/>
</dbReference>
<evidence type="ECO:0000313" key="5">
    <source>
        <dbReference type="EMBL" id="OVA05743.1"/>
    </source>
</evidence>
<dbReference type="GO" id="GO:0005730">
    <property type="term" value="C:nucleolus"/>
    <property type="evidence" value="ECO:0007669"/>
    <property type="project" value="TreeGrafter"/>
</dbReference>